<evidence type="ECO:0000259" key="6">
    <source>
        <dbReference type="PROSITE" id="PS50970"/>
    </source>
</evidence>
<dbReference type="GO" id="GO:0032259">
    <property type="term" value="P:methylation"/>
    <property type="evidence" value="ECO:0007669"/>
    <property type="project" value="UniProtKB-KW"/>
</dbReference>
<keyword evidence="2 5" id="KW-0808">Transferase</keyword>
<feature type="binding site" evidence="5">
    <location>
        <position position="290"/>
    </location>
    <ligand>
        <name>Zn(2+)</name>
        <dbReference type="ChEBI" id="CHEBI:29105"/>
    </ligand>
</feature>
<keyword evidence="4 5" id="KW-0862">Zinc</keyword>
<comment type="caution">
    <text evidence="7">The sequence shown here is derived from an EMBL/GenBank/DDBJ whole genome shotgun (WGS) entry which is preliminary data.</text>
</comment>
<evidence type="ECO:0000256" key="1">
    <source>
        <dbReference type="ARBA" id="ARBA00022603"/>
    </source>
</evidence>
<dbReference type="NCBIfam" id="NF007020">
    <property type="entry name" value="PRK09485.1"/>
    <property type="match status" value="1"/>
</dbReference>
<evidence type="ECO:0000256" key="5">
    <source>
        <dbReference type="PROSITE-ProRule" id="PRU00333"/>
    </source>
</evidence>
<dbReference type="Gene3D" id="3.20.20.330">
    <property type="entry name" value="Homocysteine-binding-like domain"/>
    <property type="match status" value="1"/>
</dbReference>
<dbReference type="RefSeq" id="WP_143443875.1">
    <property type="nucleotide sequence ID" value="NZ_JBHSZT010000001.1"/>
</dbReference>
<name>A0A0F4LUI6_9LACO</name>
<evidence type="ECO:0000256" key="3">
    <source>
        <dbReference type="ARBA" id="ARBA00022723"/>
    </source>
</evidence>
<dbReference type="InterPro" id="IPR051486">
    <property type="entry name" value="Hcy_S-methyltransferase"/>
</dbReference>
<feature type="binding site" evidence="5">
    <location>
        <position position="289"/>
    </location>
    <ligand>
        <name>Zn(2+)</name>
        <dbReference type="ChEBI" id="CHEBI:29105"/>
    </ligand>
</feature>
<reference evidence="7 8" key="1">
    <citation type="submission" date="2015-01" db="EMBL/GenBank/DDBJ databases">
        <title>Comparative genomics of the lactic acid bacteria isolated from the honey bee gut.</title>
        <authorList>
            <person name="Ellegaard K.M."/>
            <person name="Tamarit D."/>
            <person name="Javelind E."/>
            <person name="Olofsson T."/>
            <person name="Andersson S.G."/>
            <person name="Vasquez A."/>
        </authorList>
    </citation>
    <scope>NUCLEOTIDE SEQUENCE [LARGE SCALE GENOMIC DNA]</scope>
    <source>
        <strain evidence="7 8">Bin4</strain>
    </source>
</reference>
<dbReference type="GO" id="GO:0046872">
    <property type="term" value="F:metal ion binding"/>
    <property type="evidence" value="ECO:0007669"/>
    <property type="project" value="UniProtKB-KW"/>
</dbReference>
<dbReference type="OrthoDB" id="9803687at2"/>
<keyword evidence="8" id="KW-1185">Reference proteome</keyword>
<dbReference type="STRING" id="1218492.JG30_05060"/>
<dbReference type="HOGENOM" id="CLU_004914_3_2_9"/>
<dbReference type="PATRIC" id="fig|1218492.5.peg.631"/>
<evidence type="ECO:0000313" key="8">
    <source>
        <dbReference type="Proteomes" id="UP000033558"/>
    </source>
</evidence>
<proteinExistence type="predicted"/>
<dbReference type="InterPro" id="IPR003726">
    <property type="entry name" value="HCY_dom"/>
</dbReference>
<evidence type="ECO:0000313" key="7">
    <source>
        <dbReference type="EMBL" id="KJY62305.1"/>
    </source>
</evidence>
<organism evidence="7 8">
    <name type="scientific">Bombilactobacillus mellifer</name>
    <dbReference type="NCBI Taxonomy" id="1218492"/>
    <lineage>
        <taxon>Bacteria</taxon>
        <taxon>Bacillati</taxon>
        <taxon>Bacillota</taxon>
        <taxon>Bacilli</taxon>
        <taxon>Lactobacillales</taxon>
        <taxon>Lactobacillaceae</taxon>
        <taxon>Bombilactobacillus</taxon>
    </lineage>
</organism>
<feature type="domain" description="Hcy-binding" evidence="6">
    <location>
        <begin position="1"/>
        <end position="304"/>
    </location>
</feature>
<keyword evidence="3 5" id="KW-0479">Metal-binding</keyword>
<keyword evidence="1 5" id="KW-0489">Methyltransferase</keyword>
<evidence type="ECO:0000256" key="4">
    <source>
        <dbReference type="ARBA" id="ARBA00022833"/>
    </source>
</evidence>
<sequence length="311" mass="34729">MINFLQTVQSRGLILDGAMSTALEKLGVTTNNELWTANALIHNLQQVYQVHYQYFQAGAQLAITDTYQANLSAFERVGYSKDQAVTFIRSAVQTAQKARDDFYDQTGHYNFVSGTIGPYGAYLADGSEYRGDYQLSRSEFLAFHLPRLQAILQERPDCIGIETQPQWLEAKTLLDWLQCHAPQMPVYVSFTLRDAHTLSSGTPLQAVIPLLNQNPQVFAVGCNCCAPQLVLPAIQTLTALTNKDIIIYPNLGSQYNPVIKKWQPIMPPVDFAQLVPQWYQAGAHLIGGCCTTYLPEIQKITHYFESLGSVS</sequence>
<feature type="binding site" evidence="5">
    <location>
        <position position="224"/>
    </location>
    <ligand>
        <name>Zn(2+)</name>
        <dbReference type="ChEBI" id="CHEBI:29105"/>
    </ligand>
</feature>
<dbReference type="EMBL" id="JXJQ01000006">
    <property type="protein sequence ID" value="KJY62305.1"/>
    <property type="molecule type" value="Genomic_DNA"/>
</dbReference>
<dbReference type="InterPro" id="IPR036589">
    <property type="entry name" value="HCY_dom_sf"/>
</dbReference>
<gene>
    <name evidence="7" type="primary">mmuM</name>
    <name evidence="7" type="ORF">JG30_05060</name>
</gene>
<dbReference type="SUPFAM" id="SSF82282">
    <property type="entry name" value="Homocysteine S-methyltransferase"/>
    <property type="match status" value="1"/>
</dbReference>
<comment type="cofactor">
    <cofactor evidence="5">
        <name>Zn(2+)</name>
        <dbReference type="ChEBI" id="CHEBI:29105"/>
    </cofactor>
</comment>
<accession>A0A0F4LUI6</accession>
<dbReference type="AlphaFoldDB" id="A0A0F4LUI6"/>
<dbReference type="GO" id="GO:0009086">
    <property type="term" value="P:methionine biosynthetic process"/>
    <property type="evidence" value="ECO:0007669"/>
    <property type="project" value="TreeGrafter"/>
</dbReference>
<protein>
    <submittedName>
        <fullName evidence="7">Homocysteine S-methyltransferase</fullName>
    </submittedName>
</protein>
<dbReference type="PROSITE" id="PS50970">
    <property type="entry name" value="HCY"/>
    <property type="match status" value="1"/>
</dbReference>
<dbReference type="GO" id="GO:0033528">
    <property type="term" value="P:S-methylmethionine cycle"/>
    <property type="evidence" value="ECO:0007669"/>
    <property type="project" value="TreeGrafter"/>
</dbReference>
<dbReference type="GO" id="GO:0008898">
    <property type="term" value="F:S-adenosylmethionine-homocysteine S-methyltransferase activity"/>
    <property type="evidence" value="ECO:0007669"/>
    <property type="project" value="TreeGrafter"/>
</dbReference>
<dbReference type="PANTHER" id="PTHR46015:SF1">
    <property type="entry name" value="HOMOCYSTEINE S-METHYLTRANSFERASE-LIKE ISOFORM 1"/>
    <property type="match status" value="1"/>
</dbReference>
<evidence type="ECO:0000256" key="2">
    <source>
        <dbReference type="ARBA" id="ARBA00022679"/>
    </source>
</evidence>
<dbReference type="PANTHER" id="PTHR46015">
    <property type="entry name" value="ZGC:172121"/>
    <property type="match status" value="1"/>
</dbReference>
<dbReference type="Pfam" id="PF02574">
    <property type="entry name" value="S-methyl_trans"/>
    <property type="match status" value="1"/>
</dbReference>
<dbReference type="Proteomes" id="UP000033558">
    <property type="component" value="Unassembled WGS sequence"/>
</dbReference>